<sequence>MKHVEGPDKETLRKRIKKLESEGCCRVTYEGSLDDLAKLDPKDMDPLVRRVLMATRKFRSI</sequence>
<dbReference type="Proteomes" id="UP000434580">
    <property type="component" value="Unassembled WGS sequence"/>
</dbReference>
<proteinExistence type="predicted"/>
<evidence type="ECO:0000313" key="1">
    <source>
        <dbReference type="EMBL" id="CAA0113866.1"/>
    </source>
</evidence>
<dbReference type="AlphaFoldDB" id="A0A5S9QAG2"/>
<dbReference type="EMBL" id="CACSII010000017">
    <property type="protein sequence ID" value="CAA0113866.1"/>
    <property type="molecule type" value="Genomic_DNA"/>
</dbReference>
<name>A0A5S9QAG2_9GAMM</name>
<evidence type="ECO:0000313" key="2">
    <source>
        <dbReference type="Proteomes" id="UP000434580"/>
    </source>
</evidence>
<reference evidence="1 2" key="1">
    <citation type="submission" date="2019-11" db="EMBL/GenBank/DDBJ databases">
        <authorList>
            <person name="Holert J."/>
        </authorList>
    </citation>
    <scope>NUCLEOTIDE SEQUENCE [LARGE SCALE GENOMIC DNA]</scope>
    <source>
        <strain evidence="1">BC5_2</strain>
    </source>
</reference>
<organism evidence="1 2">
    <name type="scientific">BD1-7 clade bacterium</name>
    <dbReference type="NCBI Taxonomy" id="2029982"/>
    <lineage>
        <taxon>Bacteria</taxon>
        <taxon>Pseudomonadati</taxon>
        <taxon>Pseudomonadota</taxon>
        <taxon>Gammaproteobacteria</taxon>
        <taxon>Cellvibrionales</taxon>
        <taxon>Spongiibacteraceae</taxon>
        <taxon>BD1-7 clade</taxon>
    </lineage>
</organism>
<gene>
    <name evidence="1" type="ORF">DPBNPPHM_01748</name>
</gene>
<protein>
    <submittedName>
        <fullName evidence="1">Uncharacterized protein</fullName>
    </submittedName>
</protein>
<accession>A0A5S9QAG2</accession>